<evidence type="ECO:0000313" key="2">
    <source>
        <dbReference type="Proteomes" id="UP000198748"/>
    </source>
</evidence>
<organism evidence="1 2">
    <name type="scientific">Dyadobacter soli</name>
    <dbReference type="NCBI Taxonomy" id="659014"/>
    <lineage>
        <taxon>Bacteria</taxon>
        <taxon>Pseudomonadati</taxon>
        <taxon>Bacteroidota</taxon>
        <taxon>Cytophagia</taxon>
        <taxon>Cytophagales</taxon>
        <taxon>Spirosomataceae</taxon>
        <taxon>Dyadobacter</taxon>
    </lineage>
</organism>
<sequence length="191" mass="21343">MNSASQITEPEIFRIIGLSESDLQKVDDPESVWLVYPFEGGTERPIAAFTGFMCAFDLASRLNAFVENGIGIHPVLAAPTNIEVDRYRQLTEVGMTPFLIRLKSHGNMVEVIDGVASNVDEISLENNISEFVSNVQFRKNVGWEFDLMGTFWAPSRRLAISKARTFASMVAELQNRTPGLFERKLLFAAHS</sequence>
<evidence type="ECO:0000313" key="1">
    <source>
        <dbReference type="EMBL" id="SDF54754.1"/>
    </source>
</evidence>
<proteinExistence type="predicted"/>
<dbReference type="AlphaFoldDB" id="A0A1G7LZE7"/>
<protein>
    <submittedName>
        <fullName evidence="1">Uncharacterized protein</fullName>
    </submittedName>
</protein>
<reference evidence="2" key="1">
    <citation type="submission" date="2016-10" db="EMBL/GenBank/DDBJ databases">
        <authorList>
            <person name="Varghese N."/>
            <person name="Submissions S."/>
        </authorList>
    </citation>
    <scope>NUCLEOTIDE SEQUENCE [LARGE SCALE GENOMIC DNA]</scope>
    <source>
        <strain evidence="2">DSM 25329</strain>
    </source>
</reference>
<name>A0A1G7LZE7_9BACT</name>
<keyword evidence="2" id="KW-1185">Reference proteome</keyword>
<dbReference type="OrthoDB" id="9820923at2"/>
<dbReference type="Proteomes" id="UP000198748">
    <property type="component" value="Unassembled WGS sequence"/>
</dbReference>
<accession>A0A1G7LZE7</accession>
<gene>
    <name evidence="1" type="ORF">SAMN04487996_111118</name>
</gene>
<dbReference type="RefSeq" id="WP_090153404.1">
    <property type="nucleotide sequence ID" value="NZ_FNAN01000011.1"/>
</dbReference>
<dbReference type="EMBL" id="FNAN01000011">
    <property type="protein sequence ID" value="SDF54754.1"/>
    <property type="molecule type" value="Genomic_DNA"/>
</dbReference>